<name>A0A1L3MPV8_9BACI</name>
<evidence type="ECO:0000256" key="6">
    <source>
        <dbReference type="ARBA" id="ARBA00022592"/>
    </source>
</evidence>
<evidence type="ECO:0000256" key="7">
    <source>
        <dbReference type="PIRNR" id="PIRNR003107"/>
    </source>
</evidence>
<evidence type="ECO:0000256" key="1">
    <source>
        <dbReference type="ARBA" id="ARBA00004496"/>
    </source>
</evidence>
<dbReference type="GO" id="GO:0030643">
    <property type="term" value="P:intracellular phosphate ion homeostasis"/>
    <property type="evidence" value="ECO:0007669"/>
    <property type="project" value="InterPro"/>
</dbReference>
<keyword evidence="4 7" id="KW-0813">Transport</keyword>
<dbReference type="NCBIfam" id="TIGR02135">
    <property type="entry name" value="phoU_full"/>
    <property type="match status" value="1"/>
</dbReference>
<dbReference type="KEGG" id="bwh:A9C19_06240"/>
<dbReference type="GO" id="GO:0045936">
    <property type="term" value="P:negative regulation of phosphate metabolic process"/>
    <property type="evidence" value="ECO:0007669"/>
    <property type="project" value="InterPro"/>
</dbReference>
<dbReference type="PANTHER" id="PTHR42930">
    <property type="entry name" value="PHOSPHATE-SPECIFIC TRANSPORT SYSTEM ACCESSORY PROTEIN PHOU"/>
    <property type="match status" value="1"/>
</dbReference>
<dbReference type="STRING" id="1547283.A9C19_06240"/>
<dbReference type="FunFam" id="1.20.58.220:FF:000004">
    <property type="entry name" value="Phosphate-specific transport system accessory protein PhoU"/>
    <property type="match status" value="1"/>
</dbReference>
<comment type="similarity">
    <text evidence="2 7">Belongs to the PhoU family.</text>
</comment>
<dbReference type="RefSeq" id="WP_072579168.1">
    <property type="nucleotide sequence ID" value="NZ_CP016020.1"/>
</dbReference>
<evidence type="ECO:0000259" key="8">
    <source>
        <dbReference type="Pfam" id="PF01895"/>
    </source>
</evidence>
<keyword evidence="10" id="KW-1185">Reference proteome</keyword>
<evidence type="ECO:0000256" key="5">
    <source>
        <dbReference type="ARBA" id="ARBA00022490"/>
    </source>
</evidence>
<dbReference type="PIRSF" id="PIRSF003107">
    <property type="entry name" value="PhoU"/>
    <property type="match status" value="1"/>
</dbReference>
<evidence type="ECO:0000256" key="3">
    <source>
        <dbReference type="ARBA" id="ARBA00011738"/>
    </source>
</evidence>
<dbReference type="Proteomes" id="UP000181936">
    <property type="component" value="Chromosome"/>
</dbReference>
<keyword evidence="6 7" id="KW-0592">Phosphate transport</keyword>
<dbReference type="InterPro" id="IPR038078">
    <property type="entry name" value="PhoU-like_sf"/>
</dbReference>
<dbReference type="GO" id="GO:0006817">
    <property type="term" value="P:phosphate ion transport"/>
    <property type="evidence" value="ECO:0007669"/>
    <property type="project" value="UniProtKB-KW"/>
</dbReference>
<keyword evidence="5 7" id="KW-0963">Cytoplasm</keyword>
<comment type="function">
    <text evidence="7">Plays a role in the regulation of phosphate uptake.</text>
</comment>
<dbReference type="InterPro" id="IPR026022">
    <property type="entry name" value="PhoU_dom"/>
</dbReference>
<comment type="subcellular location">
    <subcellularLocation>
        <location evidence="1 7">Cytoplasm</location>
    </subcellularLocation>
</comment>
<sequence length="219" mass="25015">MSVREKFEFDLKNLRDKLIEIGSLTEVALNKSIDALENQNIEKALQIIEDDYRVDDLDEEINDLAILLIAKQQPVATDLRRIIVAIKISSDIERMADFAVNIAKSTIRIGTEPLVKPIETIKKMHEIATEMLSLSIKAFNEEDVVLAKKVADMDDQVDDLYGEGMKDILMLMESKSQYLEQLTQLAFVCRYIERTADHATNISESIMYLVKGKRYDLNT</sequence>
<dbReference type="SUPFAM" id="SSF109755">
    <property type="entry name" value="PhoU-like"/>
    <property type="match status" value="1"/>
</dbReference>
<accession>A0A1L3MPV8</accession>
<reference evidence="9 10" key="1">
    <citation type="journal article" date="2016" name="Sci. Rep.">
        <title>Complete genome sequence and transcriptomic analysis of a novel marine strain Bacillus weihaiensis reveals the mechanism of brown algae degradation.</title>
        <authorList>
            <person name="Zhu Y."/>
            <person name="Chen P."/>
            <person name="Bao Y."/>
            <person name="Men Y."/>
            <person name="Zeng Y."/>
            <person name="Yang J."/>
            <person name="Sun J."/>
            <person name="Sun Y."/>
        </authorList>
    </citation>
    <scope>NUCLEOTIDE SEQUENCE [LARGE SCALE GENOMIC DNA]</scope>
    <source>
        <strain evidence="9 10">Alg07</strain>
    </source>
</reference>
<dbReference type="InterPro" id="IPR028366">
    <property type="entry name" value="PhoU"/>
</dbReference>
<proteinExistence type="inferred from homology"/>
<dbReference type="GO" id="GO:0005737">
    <property type="term" value="C:cytoplasm"/>
    <property type="evidence" value="ECO:0007669"/>
    <property type="project" value="UniProtKB-SubCell"/>
</dbReference>
<comment type="subunit">
    <text evidence="3 7">Homodimer.</text>
</comment>
<dbReference type="OrthoDB" id="9814256at2"/>
<dbReference type="Gene3D" id="1.20.58.220">
    <property type="entry name" value="Phosphate transport system protein phou homolog 2, domain 2"/>
    <property type="match status" value="1"/>
</dbReference>
<feature type="domain" description="PhoU" evidence="8">
    <location>
        <begin position="19"/>
        <end position="105"/>
    </location>
</feature>
<protein>
    <recommendedName>
        <fullName evidence="7">Phosphate-specific transport system accessory protein PhoU</fullName>
    </recommendedName>
</protein>
<dbReference type="AlphaFoldDB" id="A0A1L3MPV8"/>
<evidence type="ECO:0000313" key="10">
    <source>
        <dbReference type="Proteomes" id="UP000181936"/>
    </source>
</evidence>
<dbReference type="EMBL" id="CP016020">
    <property type="protein sequence ID" value="APH04377.1"/>
    <property type="molecule type" value="Genomic_DNA"/>
</dbReference>
<gene>
    <name evidence="9" type="ORF">A9C19_06240</name>
</gene>
<evidence type="ECO:0000256" key="2">
    <source>
        <dbReference type="ARBA" id="ARBA00008107"/>
    </source>
</evidence>
<evidence type="ECO:0000313" key="9">
    <source>
        <dbReference type="EMBL" id="APH04377.1"/>
    </source>
</evidence>
<feature type="domain" description="PhoU" evidence="8">
    <location>
        <begin position="121"/>
        <end position="206"/>
    </location>
</feature>
<organism evidence="9 10">
    <name type="scientific">Bacillus weihaiensis</name>
    <dbReference type="NCBI Taxonomy" id="1547283"/>
    <lineage>
        <taxon>Bacteria</taxon>
        <taxon>Bacillati</taxon>
        <taxon>Bacillota</taxon>
        <taxon>Bacilli</taxon>
        <taxon>Bacillales</taxon>
        <taxon>Bacillaceae</taxon>
        <taxon>Bacillus</taxon>
    </lineage>
</organism>
<dbReference type="PANTHER" id="PTHR42930:SF3">
    <property type="entry name" value="PHOSPHATE-SPECIFIC TRANSPORT SYSTEM ACCESSORY PROTEIN PHOU"/>
    <property type="match status" value="1"/>
</dbReference>
<dbReference type="Pfam" id="PF01895">
    <property type="entry name" value="PhoU"/>
    <property type="match status" value="2"/>
</dbReference>
<evidence type="ECO:0000256" key="4">
    <source>
        <dbReference type="ARBA" id="ARBA00022448"/>
    </source>
</evidence>